<feature type="transmembrane region" description="Helical" evidence="2">
    <location>
        <begin position="21"/>
        <end position="39"/>
    </location>
</feature>
<dbReference type="Proteomes" id="UP001178507">
    <property type="component" value="Unassembled WGS sequence"/>
</dbReference>
<dbReference type="EMBL" id="CAUJNA010003439">
    <property type="protein sequence ID" value="CAJ1402137.1"/>
    <property type="molecule type" value="Genomic_DNA"/>
</dbReference>
<keyword evidence="2" id="KW-0472">Membrane</keyword>
<dbReference type="AlphaFoldDB" id="A0AA36J9K1"/>
<organism evidence="3 4">
    <name type="scientific">Effrenium voratum</name>
    <dbReference type="NCBI Taxonomy" id="2562239"/>
    <lineage>
        <taxon>Eukaryota</taxon>
        <taxon>Sar</taxon>
        <taxon>Alveolata</taxon>
        <taxon>Dinophyceae</taxon>
        <taxon>Suessiales</taxon>
        <taxon>Symbiodiniaceae</taxon>
        <taxon>Effrenium</taxon>
    </lineage>
</organism>
<accession>A0AA36J9K1</accession>
<comment type="caution">
    <text evidence="3">The sequence shown here is derived from an EMBL/GenBank/DDBJ whole genome shotgun (WGS) entry which is preliminary data.</text>
</comment>
<evidence type="ECO:0000313" key="4">
    <source>
        <dbReference type="Proteomes" id="UP001178507"/>
    </source>
</evidence>
<evidence type="ECO:0000256" key="2">
    <source>
        <dbReference type="SAM" id="Phobius"/>
    </source>
</evidence>
<sequence>MHIKISKQVQIETRFSVAQHALLVLIFVYYFAYLVLFKGSHLELTEPSSDYRLELVTPTKDCSEWSVGCEPNLQRLEDLPYCKQSELPALQKIRCRYCSSSFLQNMHGRGIFLPTKVEHFLRHRDIESDQSFDKEHPRLDSFLYRNGTRQGSLGEPPNQRARPLFKFFVADLERYKLRVGHSLNRNSGDDIASSAMLGFWRRPRRRSDSWNPMDLLNRKPDVAPIKCMNTSTFRCPDGAPIYTFGAAPVGSDPDGHAASSSSALELQRQKPRRGFNRLKHQLASLEPKEADATSTSAPERWEPTKLDFKMPLATQTGDLFSLKLLMDYANVSLDQRMPGENQTIRACGLTLLLSVDYSNHRPWLGLQVTPFSDVNPTYTYHVESLHSPCIGRPLQSVQFAPTDGPNRTTLMEFGVDVIIAQTSTIMVWSTMQAIISLTAFTSLVGLVGILMDYLLRLWFGQRYLDLKIEQRSLSAREDCAQSAES</sequence>
<proteinExistence type="predicted"/>
<feature type="region of interest" description="Disordered" evidence="1">
    <location>
        <begin position="252"/>
        <end position="271"/>
    </location>
</feature>
<reference evidence="3" key="1">
    <citation type="submission" date="2023-08" db="EMBL/GenBank/DDBJ databases">
        <authorList>
            <person name="Chen Y."/>
            <person name="Shah S."/>
            <person name="Dougan E. K."/>
            <person name="Thang M."/>
            <person name="Chan C."/>
        </authorList>
    </citation>
    <scope>NUCLEOTIDE SEQUENCE</scope>
</reference>
<keyword evidence="4" id="KW-1185">Reference proteome</keyword>
<keyword evidence="2" id="KW-1133">Transmembrane helix</keyword>
<keyword evidence="2" id="KW-0812">Transmembrane</keyword>
<evidence type="ECO:0000313" key="3">
    <source>
        <dbReference type="EMBL" id="CAJ1402137.1"/>
    </source>
</evidence>
<gene>
    <name evidence="3" type="ORF">EVOR1521_LOCUS25089</name>
</gene>
<name>A0AA36J9K1_9DINO</name>
<protein>
    <submittedName>
        <fullName evidence="3">Uncharacterized protein</fullName>
    </submittedName>
</protein>
<evidence type="ECO:0000256" key="1">
    <source>
        <dbReference type="SAM" id="MobiDB-lite"/>
    </source>
</evidence>
<feature type="transmembrane region" description="Helical" evidence="2">
    <location>
        <begin position="433"/>
        <end position="455"/>
    </location>
</feature>